<protein>
    <submittedName>
        <fullName evidence="1">Uncharacterized protein</fullName>
    </submittedName>
</protein>
<dbReference type="RefSeq" id="WP_149866978.1">
    <property type="nucleotide sequence ID" value="NZ_LNAL01000003.1"/>
</dbReference>
<comment type="caution">
    <text evidence="1">The sequence shown here is derived from an EMBL/GenBank/DDBJ whole genome shotgun (WGS) entry which is preliminary data.</text>
</comment>
<gene>
    <name evidence="1" type="ORF">ASU33_16785</name>
</gene>
<proteinExistence type="predicted"/>
<dbReference type="EMBL" id="LNAL01000003">
    <property type="protein sequence ID" value="KUG09384.1"/>
    <property type="molecule type" value="Genomic_DNA"/>
</dbReference>
<keyword evidence="2" id="KW-1185">Reference proteome</keyword>
<evidence type="ECO:0000313" key="1">
    <source>
        <dbReference type="EMBL" id="KUG09384.1"/>
    </source>
</evidence>
<organism evidence="1 2">
    <name type="scientific">Solirubrum puertoriconensis</name>
    <dbReference type="NCBI Taxonomy" id="1751427"/>
    <lineage>
        <taxon>Bacteria</taxon>
        <taxon>Pseudomonadati</taxon>
        <taxon>Bacteroidota</taxon>
        <taxon>Cytophagia</taxon>
        <taxon>Cytophagales</taxon>
    </lineage>
</organism>
<sequence>MPSTRAYILLSHHYYRGRSSKLYLVAPHPLEQAWKARREVKANGGEVLFCDAPQRAKPYQLIKWVGQHVNNAGFHNSAGYTNYQRIEKPMRGVGSVQESWATAVAALGNPVEVLVVRV</sequence>
<evidence type="ECO:0000313" key="2">
    <source>
        <dbReference type="Proteomes" id="UP000054223"/>
    </source>
</evidence>
<dbReference type="Proteomes" id="UP000054223">
    <property type="component" value="Unassembled WGS sequence"/>
</dbReference>
<dbReference type="AlphaFoldDB" id="A0A9X0L629"/>
<accession>A0A9X0L629</accession>
<name>A0A9X0L629_SOLP1</name>
<reference evidence="1 2" key="1">
    <citation type="submission" date="2015-11" db="EMBL/GenBank/DDBJ databases">
        <title>Solirubrum puertoriconensis gen. nov. an environmental bacteria isolated in Puerto Rico.</title>
        <authorList>
            <person name="Cuebas-Irizarry M.F."/>
            <person name="Montalvo-Rodriguez R."/>
        </authorList>
    </citation>
    <scope>NUCLEOTIDE SEQUENCE [LARGE SCALE GENOMIC DNA]</scope>
    <source>
        <strain evidence="1 2">MC1A</strain>
    </source>
</reference>